<reference evidence="2" key="1">
    <citation type="submission" date="2022-01" db="EMBL/GenBank/DDBJ databases">
        <authorList>
            <person name="Braso-Vives M."/>
        </authorList>
    </citation>
    <scope>NUCLEOTIDE SEQUENCE</scope>
</reference>
<dbReference type="AlphaFoldDB" id="A0A8K0AGC0"/>
<feature type="region of interest" description="Disordered" evidence="1">
    <location>
        <begin position="1"/>
        <end position="86"/>
    </location>
</feature>
<feature type="compositionally biased region" description="Basic and acidic residues" evidence="1">
    <location>
        <begin position="1"/>
        <end position="13"/>
    </location>
</feature>
<feature type="compositionally biased region" description="Pro residues" evidence="1">
    <location>
        <begin position="44"/>
        <end position="55"/>
    </location>
</feature>
<gene>
    <name evidence="2" type="primary">Hypp5336</name>
    <name evidence="2" type="ORF">BLAG_LOCUS25540</name>
</gene>
<dbReference type="EMBL" id="OV696694">
    <property type="protein sequence ID" value="CAH1274545.1"/>
    <property type="molecule type" value="Genomic_DNA"/>
</dbReference>
<name>A0A8K0AGC0_BRALA</name>
<evidence type="ECO:0000313" key="3">
    <source>
        <dbReference type="Proteomes" id="UP000838412"/>
    </source>
</evidence>
<dbReference type="Proteomes" id="UP000838412">
    <property type="component" value="Chromosome 9"/>
</dbReference>
<feature type="compositionally biased region" description="Low complexity" evidence="1">
    <location>
        <begin position="56"/>
        <end position="65"/>
    </location>
</feature>
<proteinExistence type="predicted"/>
<sequence length="147" mass="15478">MDSSKSFRIDDLLAKGPTKRTRSPSPTRSPRPATPLSPVSPKSPGTPPTSPPPPGTQSGPGLTSSITPKPGLLNIQPPPGLAMSQPTLQVYGHPLYSYPSVMNGHHPLSFSGLQTTPPEHLKAAGVPLDWIRAGGMLMPRMDYPGDS</sequence>
<evidence type="ECO:0000313" key="2">
    <source>
        <dbReference type="EMBL" id="CAH1274545.1"/>
    </source>
</evidence>
<evidence type="ECO:0000256" key="1">
    <source>
        <dbReference type="SAM" id="MobiDB-lite"/>
    </source>
</evidence>
<keyword evidence="3" id="KW-1185">Reference proteome</keyword>
<organism evidence="2 3">
    <name type="scientific">Branchiostoma lanceolatum</name>
    <name type="common">Common lancelet</name>
    <name type="synonym">Amphioxus lanceolatum</name>
    <dbReference type="NCBI Taxonomy" id="7740"/>
    <lineage>
        <taxon>Eukaryota</taxon>
        <taxon>Metazoa</taxon>
        <taxon>Chordata</taxon>
        <taxon>Cephalochordata</taxon>
        <taxon>Leptocardii</taxon>
        <taxon>Amphioxiformes</taxon>
        <taxon>Branchiostomatidae</taxon>
        <taxon>Branchiostoma</taxon>
    </lineage>
</organism>
<dbReference type="OrthoDB" id="6159439at2759"/>
<accession>A0A8K0AGC0</accession>
<protein>
    <submittedName>
        <fullName evidence="2">Hypp5336 protein</fullName>
    </submittedName>
</protein>